<organism evidence="1 2">
    <name type="scientific">Jeotgalibacillus soli</name>
    <dbReference type="NCBI Taxonomy" id="889306"/>
    <lineage>
        <taxon>Bacteria</taxon>
        <taxon>Bacillati</taxon>
        <taxon>Bacillota</taxon>
        <taxon>Bacilli</taxon>
        <taxon>Bacillales</taxon>
        <taxon>Caryophanaceae</taxon>
        <taxon>Jeotgalibacillus</taxon>
    </lineage>
</organism>
<comment type="caution">
    <text evidence="1">The sequence shown here is derived from an EMBL/GenBank/DDBJ whole genome shotgun (WGS) entry which is preliminary data.</text>
</comment>
<dbReference type="EMBL" id="JXRP01000006">
    <property type="protein sequence ID" value="KIL52194.1"/>
    <property type="molecule type" value="Genomic_DNA"/>
</dbReference>
<reference evidence="1 2" key="1">
    <citation type="submission" date="2015-01" db="EMBL/GenBank/DDBJ databases">
        <title>Genome sequencing of Jeotgalibacillus soli.</title>
        <authorList>
            <person name="Goh K.M."/>
            <person name="Chan K.-G."/>
            <person name="Yaakop A.S."/>
            <person name="Ee R."/>
            <person name="Gan H.M."/>
            <person name="Chan C.S."/>
        </authorList>
    </citation>
    <scope>NUCLEOTIDE SEQUENCE [LARGE SCALE GENOMIC DNA]</scope>
    <source>
        <strain evidence="1 2">P9</strain>
    </source>
</reference>
<dbReference type="PATRIC" id="fig|889306.3.peg.563"/>
<evidence type="ECO:0000313" key="2">
    <source>
        <dbReference type="Proteomes" id="UP000031938"/>
    </source>
</evidence>
<dbReference type="Proteomes" id="UP000031938">
    <property type="component" value="Unassembled WGS sequence"/>
</dbReference>
<dbReference type="STRING" id="889306.KP78_05630"/>
<keyword evidence="2" id="KW-1185">Reference proteome</keyword>
<name>A0A0C2SE10_9BACL</name>
<evidence type="ECO:0000313" key="1">
    <source>
        <dbReference type="EMBL" id="KIL52194.1"/>
    </source>
</evidence>
<proteinExistence type="predicted"/>
<dbReference type="AlphaFoldDB" id="A0A0C2SE10"/>
<gene>
    <name evidence="1" type="ORF">KP78_05630</name>
</gene>
<accession>A0A0C2SE10</accession>
<sequence length="44" mass="5277">MTEFYFLGRVRPFIQHKDNDEKLSQSSRDNSCVYEIDDSQYKGE</sequence>
<protein>
    <submittedName>
        <fullName evidence="1">Uncharacterized protein</fullName>
    </submittedName>
</protein>